<evidence type="ECO:0008006" key="2">
    <source>
        <dbReference type="Google" id="ProtNLM"/>
    </source>
</evidence>
<protein>
    <recommendedName>
        <fullName evidence="2">C2 domain-containing protein</fullName>
    </recommendedName>
</protein>
<accession>A0A167X9D5</accession>
<dbReference type="OrthoDB" id="163438at2759"/>
<dbReference type="EMBL" id="KV417766">
    <property type="protein sequence ID" value="KZP06968.1"/>
    <property type="molecule type" value="Genomic_DNA"/>
</dbReference>
<name>A0A167X9D5_9AGAM</name>
<dbReference type="STRING" id="436010.A0A167X9D5"/>
<evidence type="ECO:0000313" key="1">
    <source>
        <dbReference type="EMBL" id="KZP06968.1"/>
    </source>
</evidence>
<dbReference type="AlphaFoldDB" id="A0A167X9D5"/>
<organism evidence="1">
    <name type="scientific">Athelia psychrophila</name>
    <dbReference type="NCBI Taxonomy" id="1759441"/>
    <lineage>
        <taxon>Eukaryota</taxon>
        <taxon>Fungi</taxon>
        <taxon>Dikarya</taxon>
        <taxon>Basidiomycota</taxon>
        <taxon>Agaricomycotina</taxon>
        <taxon>Agaricomycetes</taxon>
        <taxon>Agaricomycetidae</taxon>
        <taxon>Atheliales</taxon>
        <taxon>Atheliaceae</taxon>
        <taxon>Athelia</taxon>
    </lineage>
</organism>
<proteinExistence type="predicted"/>
<sequence length="377" mass="41577">MLSASSIDVRALGDLPYPRPNRKLTHLFRLKIDGKKVLESKKVPRESLVWKENMQFDFTPSSNVEISLHRKSRVFKWRRPVLVAEYSGRGMDFLDSGKELVAKSGTSRLAIKADVIAKSHTYFMKAVNDEISQLPKVKGADAAQVAITIGSKMATVLQALVPVVDKFAGAHPLLNVAWTVLSSAYKVAQNQVEQDSSVLELIDRMQEMAGAASACPDLLKIAGTTDVIEEIGRAAIEVARLVHDFVQPSIRGKAKFLARAVVNPLSGMPDRIAASKRQCEELTKKLGLRTVIDTNARMKEVQHHLKKREVQQWIHSADSDTSSNYNAARKAHLPGTGSWFLGGTEFAQWKERPGSVLWLEGGRTSSDIVTVIVNCSP</sequence>
<gene>
    <name evidence="1" type="ORF">FIBSPDRAFT_296906</name>
</gene>
<reference evidence="1" key="1">
    <citation type="journal article" date="2016" name="Mol. Biol. Evol.">
        <title>Comparative Genomics of Early-Diverging Mushroom-Forming Fungi Provides Insights into the Origins of Lignocellulose Decay Capabilities.</title>
        <authorList>
            <person name="Nagy L.G."/>
            <person name="Riley R."/>
            <person name="Tritt A."/>
            <person name="Adam C."/>
            <person name="Daum C."/>
            <person name="Floudas D."/>
            <person name="Sun H."/>
            <person name="Yadav J.S."/>
            <person name="Pangilinan J."/>
            <person name="Larsson K.H."/>
            <person name="Matsuura K."/>
            <person name="Barry K."/>
            <person name="Labutti K."/>
            <person name="Kuo R."/>
            <person name="Ohm R.A."/>
            <person name="Bhattacharya S.S."/>
            <person name="Shirouzu T."/>
            <person name="Yoshinaga Y."/>
            <person name="Martin F.M."/>
            <person name="Grigoriev I.V."/>
            <person name="Hibbett D.S."/>
        </authorList>
    </citation>
    <scope>NUCLEOTIDE SEQUENCE [LARGE SCALE GENOMIC DNA]</scope>
    <source>
        <strain evidence="1">CBS 109695</strain>
    </source>
</reference>